<feature type="chain" id="PRO_5046403236" evidence="5">
    <location>
        <begin position="22"/>
        <end position="337"/>
    </location>
</feature>
<evidence type="ECO:0000256" key="1">
    <source>
        <dbReference type="ARBA" id="ARBA00004418"/>
    </source>
</evidence>
<organism evidence="7 8">
    <name type="scientific">Motilibacter deserti</name>
    <dbReference type="NCBI Taxonomy" id="2714956"/>
    <lineage>
        <taxon>Bacteria</taxon>
        <taxon>Bacillati</taxon>
        <taxon>Actinomycetota</taxon>
        <taxon>Actinomycetes</taxon>
        <taxon>Motilibacterales</taxon>
        <taxon>Motilibacteraceae</taxon>
        <taxon>Motilibacter</taxon>
    </lineage>
</organism>
<dbReference type="InterPro" id="IPR010067">
    <property type="entry name" value="ABC_SsuA_sub-bd"/>
</dbReference>
<dbReference type="NCBIfam" id="TIGR01728">
    <property type="entry name" value="SsuA_fam"/>
    <property type="match status" value="1"/>
</dbReference>
<dbReference type="Proteomes" id="UP000800981">
    <property type="component" value="Unassembled WGS sequence"/>
</dbReference>
<dbReference type="PANTHER" id="PTHR30024">
    <property type="entry name" value="ALIPHATIC SULFONATES-BINDING PROTEIN-RELATED"/>
    <property type="match status" value="1"/>
</dbReference>
<keyword evidence="8" id="KW-1185">Reference proteome</keyword>
<evidence type="ECO:0000256" key="5">
    <source>
        <dbReference type="SAM" id="SignalP"/>
    </source>
</evidence>
<reference evidence="7 8" key="1">
    <citation type="submission" date="2020-03" db="EMBL/GenBank/DDBJ databases">
        <title>Two novel Motilibacter sp.</title>
        <authorList>
            <person name="Liu S."/>
        </authorList>
    </citation>
    <scope>NUCLEOTIDE SEQUENCE [LARGE SCALE GENOMIC DNA]</scope>
    <source>
        <strain evidence="7 8">E257</strain>
    </source>
</reference>
<evidence type="ECO:0000313" key="8">
    <source>
        <dbReference type="Proteomes" id="UP000800981"/>
    </source>
</evidence>
<keyword evidence="4 5" id="KW-0732">Signal</keyword>
<comment type="caution">
    <text evidence="7">The sequence shown here is derived from an EMBL/GenBank/DDBJ whole genome shotgun (WGS) entry which is preliminary data.</text>
</comment>
<evidence type="ECO:0000313" key="7">
    <source>
        <dbReference type="EMBL" id="NHC13299.1"/>
    </source>
</evidence>
<dbReference type="InterPro" id="IPR015168">
    <property type="entry name" value="SsuA/THI5"/>
</dbReference>
<keyword evidence="3" id="KW-0813">Transport</keyword>
<feature type="domain" description="SsuA/THI5-like" evidence="6">
    <location>
        <begin position="55"/>
        <end position="255"/>
    </location>
</feature>
<dbReference type="PANTHER" id="PTHR30024:SF47">
    <property type="entry name" value="TAURINE-BINDING PERIPLASMIC PROTEIN"/>
    <property type="match status" value="1"/>
</dbReference>
<dbReference type="EMBL" id="JAANNP010000002">
    <property type="protein sequence ID" value="NHC13299.1"/>
    <property type="molecule type" value="Genomic_DNA"/>
</dbReference>
<dbReference type="Pfam" id="PF09084">
    <property type="entry name" value="NMT1"/>
    <property type="match status" value="1"/>
</dbReference>
<sequence length="337" mass="35092">MLLPRKLLAVTAALAASVLLAACGGDDGSSGGSASGKLETVDFGYIGDFNGTSLLAVADSQGLWAKHGLKAETRVFTNGPLQIQALGTGDLDFGYIGPGAVWLPASGQAKIIAINTLGNADRVIAQPGITSVADLKGKTVGVPEGTSGDMILTLALEKAGLTKDDVKVTPMDAATIVSAFSSKKIDAAGFWYPAISTIKQQVPDLVELAKDSDFSDELSFPTAFVAGNKVVAEEREKTEKVVAVLREAMAYRAANLDATIADTAKMLKIDEAQVEADAGNNKILDAAEVDTLTKDGTIDKWLTGLNDFFIGAGKLKGQVDPKTYYEGDLFTQAASQG</sequence>
<evidence type="ECO:0000256" key="4">
    <source>
        <dbReference type="ARBA" id="ARBA00022729"/>
    </source>
</evidence>
<protein>
    <submittedName>
        <fullName evidence="7">Aliphatic sulfonate ABC transporter substrate-binding protein</fullName>
    </submittedName>
</protein>
<gene>
    <name evidence="7" type="ORF">G9H71_05835</name>
</gene>
<dbReference type="Gene3D" id="3.40.190.10">
    <property type="entry name" value="Periplasmic binding protein-like II"/>
    <property type="match status" value="2"/>
</dbReference>
<feature type="signal peptide" evidence="5">
    <location>
        <begin position="1"/>
        <end position="21"/>
    </location>
</feature>
<accession>A0ABX0GTZ2</accession>
<comment type="similarity">
    <text evidence="2">Belongs to the bacterial solute-binding protein SsuA/TauA family.</text>
</comment>
<evidence type="ECO:0000256" key="2">
    <source>
        <dbReference type="ARBA" id="ARBA00010742"/>
    </source>
</evidence>
<dbReference type="PROSITE" id="PS51257">
    <property type="entry name" value="PROKAR_LIPOPROTEIN"/>
    <property type="match status" value="1"/>
</dbReference>
<evidence type="ECO:0000259" key="6">
    <source>
        <dbReference type="Pfam" id="PF09084"/>
    </source>
</evidence>
<evidence type="ECO:0000256" key="3">
    <source>
        <dbReference type="ARBA" id="ARBA00022448"/>
    </source>
</evidence>
<dbReference type="RefSeq" id="WP_166279492.1">
    <property type="nucleotide sequence ID" value="NZ_JAANNP010000002.1"/>
</dbReference>
<dbReference type="SUPFAM" id="SSF53850">
    <property type="entry name" value="Periplasmic binding protein-like II"/>
    <property type="match status" value="1"/>
</dbReference>
<name>A0ABX0GTZ2_9ACTN</name>
<comment type="subcellular location">
    <subcellularLocation>
        <location evidence="1">Periplasm</location>
    </subcellularLocation>
</comment>
<proteinExistence type="inferred from homology"/>